<dbReference type="OrthoDB" id="4865864at2"/>
<dbReference type="InterPro" id="IPR000792">
    <property type="entry name" value="Tscrpt_reg_LuxR_C"/>
</dbReference>
<dbReference type="CDD" id="cd06170">
    <property type="entry name" value="LuxR_C_like"/>
    <property type="match status" value="1"/>
</dbReference>
<dbReference type="SUPFAM" id="SSF46894">
    <property type="entry name" value="C-terminal effector domain of the bipartite response regulators"/>
    <property type="match status" value="1"/>
</dbReference>
<proteinExistence type="predicted"/>
<gene>
    <name evidence="3" type="ORF">FKR81_30065</name>
</gene>
<dbReference type="PANTHER" id="PTHR47691:SF3">
    <property type="entry name" value="HTH-TYPE TRANSCRIPTIONAL REGULATOR RV0890C-RELATED"/>
    <property type="match status" value="1"/>
</dbReference>
<evidence type="ECO:0000313" key="4">
    <source>
        <dbReference type="Proteomes" id="UP000316639"/>
    </source>
</evidence>
<evidence type="ECO:0000256" key="1">
    <source>
        <dbReference type="PROSITE-ProRule" id="PRU00339"/>
    </source>
</evidence>
<dbReference type="PROSITE" id="PS50005">
    <property type="entry name" value="TPR"/>
    <property type="match status" value="1"/>
</dbReference>
<reference evidence="3 4" key="1">
    <citation type="submission" date="2019-07" db="EMBL/GenBank/DDBJ databases">
        <title>Lentzea xizangensis sp. nov., isolated from Qinghai-Tibetan Plateau Soils.</title>
        <authorList>
            <person name="Huang J."/>
        </authorList>
    </citation>
    <scope>NUCLEOTIDE SEQUENCE [LARGE SCALE GENOMIC DNA]</scope>
    <source>
        <strain evidence="3 4">FXJ1.1311</strain>
    </source>
</reference>
<evidence type="ECO:0000259" key="2">
    <source>
        <dbReference type="PROSITE" id="PS50043"/>
    </source>
</evidence>
<comment type="caution">
    <text evidence="3">The sequence shown here is derived from an EMBL/GenBank/DDBJ whole genome shotgun (WGS) entry which is preliminary data.</text>
</comment>
<keyword evidence="4" id="KW-1185">Reference proteome</keyword>
<dbReference type="PRINTS" id="PR00038">
    <property type="entry name" value="HTHLUXR"/>
</dbReference>
<dbReference type="EMBL" id="VOBR01000023">
    <property type="protein sequence ID" value="TWP47926.1"/>
    <property type="molecule type" value="Genomic_DNA"/>
</dbReference>
<feature type="repeat" description="TPR" evidence="1">
    <location>
        <begin position="461"/>
        <end position="494"/>
    </location>
</feature>
<evidence type="ECO:0000313" key="3">
    <source>
        <dbReference type="EMBL" id="TWP47926.1"/>
    </source>
</evidence>
<protein>
    <recommendedName>
        <fullName evidence="2">HTH luxR-type domain-containing protein</fullName>
    </recommendedName>
</protein>
<dbReference type="InterPro" id="IPR016032">
    <property type="entry name" value="Sig_transdc_resp-reg_C-effctor"/>
</dbReference>
<sequence length="658" mass="72272">MCKIARPAFVGREDELVQLGRLVRRSRLVTLVGPGGAGKTRLAVELAARTRGAAMIVLDSCETGVEWCAELADAVLSTCSEVRVVVTSREALRLPSEVVFAVGGLPRKQARQLFLDRASAKVPMHLTDEICARLDRLPLAIELAARLVGAIPADDFVTHLDDRFDLLTLGDRTSPHRHRSLRACVEWSYASLSADEQRVFRALSVLPESFDLQAAEAVCGPGTVGVLARLVAKSLVIGTDNGFHQLESFQRFASLLLTDEERVIVEDRFVTWLLGFAREFTESAYVPAGYLERLARFTDHFRVGARQHLTLAVLHGLCLWARGDMAEARRSLAEAPEGSRAEQSMALAQRAWLACADGDVDEARQLGERAVAVARECESRLDLVRALNIVASLQLAGGAFDTARDIYVEVLTLLDDPLDIASGQHNVAWAMMQGGDPDGAAELVRDALAVHRRYAEPPKLSAILHTAGTLALWRDDLPEAHDRFTEALHVAPENIYELPYLVEGLAITATCWGEPERGLRLFAAAQDLRTSARCEMDPTWGRLVKDTERSARMQLPLRDAMVAVAEGRKLTRDELIGYARDGAWPCAASSRGESPLNEREQQVADLVGSGHTNRQIAQLMGIAERTVEAHLMRIREKLNLKSRAQVALWTVGVEALTT</sequence>
<name>A0A563EL57_9PSEU</name>
<dbReference type="PANTHER" id="PTHR47691">
    <property type="entry name" value="REGULATOR-RELATED"/>
    <property type="match status" value="1"/>
</dbReference>
<dbReference type="Gene3D" id="1.25.40.10">
    <property type="entry name" value="Tetratricopeptide repeat domain"/>
    <property type="match status" value="1"/>
</dbReference>
<dbReference type="SUPFAM" id="SSF52540">
    <property type="entry name" value="P-loop containing nucleoside triphosphate hydrolases"/>
    <property type="match status" value="1"/>
</dbReference>
<dbReference type="InterPro" id="IPR036388">
    <property type="entry name" value="WH-like_DNA-bd_sf"/>
</dbReference>
<dbReference type="InterPro" id="IPR011990">
    <property type="entry name" value="TPR-like_helical_dom_sf"/>
</dbReference>
<dbReference type="Proteomes" id="UP000316639">
    <property type="component" value="Unassembled WGS sequence"/>
</dbReference>
<keyword evidence="1" id="KW-0802">TPR repeat</keyword>
<dbReference type="PROSITE" id="PS50043">
    <property type="entry name" value="HTH_LUXR_2"/>
    <property type="match status" value="1"/>
</dbReference>
<dbReference type="GO" id="GO:0003677">
    <property type="term" value="F:DNA binding"/>
    <property type="evidence" value="ECO:0007669"/>
    <property type="project" value="InterPro"/>
</dbReference>
<dbReference type="Gene3D" id="3.40.50.300">
    <property type="entry name" value="P-loop containing nucleotide triphosphate hydrolases"/>
    <property type="match status" value="1"/>
</dbReference>
<accession>A0A563EL57</accession>
<dbReference type="InterPro" id="IPR027417">
    <property type="entry name" value="P-loop_NTPase"/>
</dbReference>
<feature type="domain" description="HTH luxR-type" evidence="2">
    <location>
        <begin position="589"/>
        <end position="654"/>
    </location>
</feature>
<dbReference type="Gene3D" id="1.10.10.10">
    <property type="entry name" value="Winged helix-like DNA-binding domain superfamily/Winged helix DNA-binding domain"/>
    <property type="match status" value="1"/>
</dbReference>
<dbReference type="GO" id="GO:0006355">
    <property type="term" value="P:regulation of DNA-templated transcription"/>
    <property type="evidence" value="ECO:0007669"/>
    <property type="project" value="InterPro"/>
</dbReference>
<organism evidence="3 4">
    <name type="scientific">Lentzea tibetensis</name>
    <dbReference type="NCBI Taxonomy" id="2591470"/>
    <lineage>
        <taxon>Bacteria</taxon>
        <taxon>Bacillati</taxon>
        <taxon>Actinomycetota</taxon>
        <taxon>Actinomycetes</taxon>
        <taxon>Pseudonocardiales</taxon>
        <taxon>Pseudonocardiaceae</taxon>
        <taxon>Lentzea</taxon>
    </lineage>
</organism>
<dbReference type="SUPFAM" id="SSF48452">
    <property type="entry name" value="TPR-like"/>
    <property type="match status" value="1"/>
</dbReference>
<dbReference type="SMART" id="SM00421">
    <property type="entry name" value="HTH_LUXR"/>
    <property type="match status" value="1"/>
</dbReference>
<dbReference type="RefSeq" id="WP_146356966.1">
    <property type="nucleotide sequence ID" value="NZ_VOBR01000023.1"/>
</dbReference>
<dbReference type="InterPro" id="IPR019734">
    <property type="entry name" value="TPR_rpt"/>
</dbReference>
<dbReference type="AlphaFoldDB" id="A0A563EL57"/>
<dbReference type="Pfam" id="PF00196">
    <property type="entry name" value="GerE"/>
    <property type="match status" value="1"/>
</dbReference>
<dbReference type="PROSITE" id="PS00622">
    <property type="entry name" value="HTH_LUXR_1"/>
    <property type="match status" value="1"/>
</dbReference>